<evidence type="ECO:0000256" key="2">
    <source>
        <dbReference type="SAM" id="MobiDB-lite"/>
    </source>
</evidence>
<dbReference type="Pfam" id="PF00787">
    <property type="entry name" value="PX"/>
    <property type="match status" value="1"/>
</dbReference>
<feature type="domain" description="RUN" evidence="4">
    <location>
        <begin position="111"/>
        <end position="233"/>
    </location>
</feature>
<dbReference type="Pfam" id="PF02759">
    <property type="entry name" value="RUN"/>
    <property type="match status" value="1"/>
</dbReference>
<feature type="domain" description="PX" evidence="3">
    <location>
        <begin position="469"/>
        <end position="592"/>
    </location>
</feature>
<feature type="compositionally biased region" description="Low complexity" evidence="2">
    <location>
        <begin position="74"/>
        <end position="97"/>
    </location>
</feature>
<organism evidence="5 6">
    <name type="scientific">Macrostomum lignano</name>
    <dbReference type="NCBI Taxonomy" id="282301"/>
    <lineage>
        <taxon>Eukaryota</taxon>
        <taxon>Metazoa</taxon>
        <taxon>Spiralia</taxon>
        <taxon>Lophotrochozoa</taxon>
        <taxon>Platyhelminthes</taxon>
        <taxon>Rhabditophora</taxon>
        <taxon>Macrostomorpha</taxon>
        <taxon>Macrostomida</taxon>
        <taxon>Macrostomidae</taxon>
        <taxon>Macrostomum</taxon>
    </lineage>
</organism>
<dbReference type="PROSITE" id="PS50826">
    <property type="entry name" value="RUN"/>
    <property type="match status" value="1"/>
</dbReference>
<evidence type="ECO:0008006" key="7">
    <source>
        <dbReference type="Google" id="ProtNLM"/>
    </source>
</evidence>
<dbReference type="PROSITE" id="PS50195">
    <property type="entry name" value="PX"/>
    <property type="match status" value="1"/>
</dbReference>
<dbReference type="InterPro" id="IPR036871">
    <property type="entry name" value="PX_dom_sf"/>
</dbReference>
<feature type="coiled-coil region" evidence="1">
    <location>
        <begin position="387"/>
        <end position="455"/>
    </location>
</feature>
<gene>
    <name evidence="5" type="ORF">BOX15_Mlig019776g1</name>
</gene>
<dbReference type="SMART" id="SM00593">
    <property type="entry name" value="RUN"/>
    <property type="match status" value="1"/>
</dbReference>
<reference evidence="5 6" key="1">
    <citation type="submission" date="2017-06" db="EMBL/GenBank/DDBJ databases">
        <title>A platform for efficient transgenesis in Macrostomum lignano, a flatworm model organism for stem cell research.</title>
        <authorList>
            <person name="Berezikov E."/>
        </authorList>
    </citation>
    <scope>NUCLEOTIDE SEQUENCE [LARGE SCALE GENOMIC DNA]</scope>
    <source>
        <strain evidence="5">DV1</strain>
        <tissue evidence="5">Whole organism</tissue>
    </source>
</reference>
<accession>A0A267GF63</accession>
<feature type="region of interest" description="Disordered" evidence="2">
    <location>
        <begin position="74"/>
        <end position="98"/>
    </location>
</feature>
<dbReference type="Gene3D" id="3.30.1520.10">
    <property type="entry name" value="Phox-like domain"/>
    <property type="match status" value="1"/>
</dbReference>
<dbReference type="Proteomes" id="UP000215902">
    <property type="component" value="Unassembled WGS sequence"/>
</dbReference>
<dbReference type="STRING" id="282301.A0A267GF63"/>
<dbReference type="InterPro" id="IPR001683">
    <property type="entry name" value="PX_dom"/>
</dbReference>
<dbReference type="PANTHER" id="PTHR47194">
    <property type="entry name" value="SORTING NEXIN-29-RELATED"/>
    <property type="match status" value="1"/>
</dbReference>
<name>A0A267GF63_9PLAT</name>
<evidence type="ECO:0000259" key="3">
    <source>
        <dbReference type="PROSITE" id="PS50195"/>
    </source>
</evidence>
<protein>
    <recommendedName>
        <fullName evidence="7">PX domain-containing protein</fullName>
    </recommendedName>
</protein>
<evidence type="ECO:0000313" key="6">
    <source>
        <dbReference type="Proteomes" id="UP000215902"/>
    </source>
</evidence>
<dbReference type="InterPro" id="IPR037213">
    <property type="entry name" value="Run_dom_sf"/>
</dbReference>
<feature type="region of interest" description="Disordered" evidence="2">
    <location>
        <begin position="268"/>
        <end position="302"/>
    </location>
</feature>
<evidence type="ECO:0000256" key="1">
    <source>
        <dbReference type="SAM" id="Coils"/>
    </source>
</evidence>
<feature type="region of interest" description="Disordered" evidence="2">
    <location>
        <begin position="319"/>
        <end position="355"/>
    </location>
</feature>
<dbReference type="PANTHER" id="PTHR47194:SF3">
    <property type="entry name" value="SORTING NEXIN 29"/>
    <property type="match status" value="1"/>
</dbReference>
<feature type="compositionally biased region" description="Low complexity" evidence="2">
    <location>
        <begin position="319"/>
        <end position="338"/>
    </location>
</feature>
<dbReference type="OrthoDB" id="428895at2759"/>
<dbReference type="Gene3D" id="1.20.58.900">
    <property type="match status" value="1"/>
</dbReference>
<comment type="caution">
    <text evidence="5">The sequence shown here is derived from an EMBL/GenBank/DDBJ whole genome shotgun (WGS) entry which is preliminary data.</text>
</comment>
<keyword evidence="1" id="KW-0175">Coiled coil</keyword>
<dbReference type="SUPFAM" id="SSF64268">
    <property type="entry name" value="PX domain"/>
    <property type="match status" value="1"/>
</dbReference>
<dbReference type="AlphaFoldDB" id="A0A267GF63"/>
<evidence type="ECO:0000259" key="4">
    <source>
        <dbReference type="PROSITE" id="PS50826"/>
    </source>
</evidence>
<dbReference type="SUPFAM" id="SSF140741">
    <property type="entry name" value="RUN domain-like"/>
    <property type="match status" value="1"/>
</dbReference>
<dbReference type="EMBL" id="NIVC01000364">
    <property type="protein sequence ID" value="PAA84683.1"/>
    <property type="molecule type" value="Genomic_DNA"/>
</dbReference>
<proteinExistence type="predicted"/>
<feature type="non-terminal residue" evidence="5">
    <location>
        <position position="1"/>
    </location>
</feature>
<dbReference type="InterPro" id="IPR004012">
    <property type="entry name" value="Run_dom"/>
</dbReference>
<dbReference type="GO" id="GO:0035091">
    <property type="term" value="F:phosphatidylinositol binding"/>
    <property type="evidence" value="ECO:0007669"/>
    <property type="project" value="InterPro"/>
</dbReference>
<evidence type="ECO:0000313" key="5">
    <source>
        <dbReference type="EMBL" id="PAA84683.1"/>
    </source>
</evidence>
<keyword evidence="6" id="KW-1185">Reference proteome</keyword>
<sequence length="592" mass="65377">TDNSNDLSRAAGPAMDPAGSVKSGLLAQLHSAVKACQRRFGGRRELASNNSEACVSNLLTAWENVLNHGLLQQPQQQHYPHHQQQQQQQQQHQQQQQGFQFALHNPQQLLPMLPASLSQLTSTISATFRGGQAPGAAQPTFWQALRELLSPDEAARFSAASDSDRARCRAWLRERINEASLERFVHTYLADPDLLARHYGPDAFVRDPDLCAALPNLAAGVNSILFAVSPPVASADFGGGCFSDDPSEDDCAIEVAAMAIDETAARLAVDPTSRSRRRQPPRPVVVSFDDDDAVSSAGSELSINRPDFPAAAAVSASAAAARSQPLQQPQASQQQQQAPAPPLPPASESGYNTSACSEAEASLASGSAPWFSVTELRQALLDVSRAREREAAERRRAEDQCRALESQIGQLRRENGLLCQEVGREERLARLAEMHADLSELSAQLQQSLAQAQRELESLRGPSPRCPQYPLYVWIVGAFKRGAGPTRHHVYQIYCQTPAYDWSAFRRYRQFHESHESLCQLYPDIADFYFPPKVANSLREEVAKQRMRALQTYLRDVVNYLCAKVPGVTQEHQLRQHLPLLLDRESLVSRTD</sequence>